<reference evidence="4" key="1">
    <citation type="submission" date="2024-02" db="EMBL/GenBank/DDBJ databases">
        <authorList>
            <consortium name="ELIXIR-Norway"/>
            <consortium name="Elixir Norway"/>
        </authorList>
    </citation>
    <scope>NUCLEOTIDE SEQUENCE</scope>
</reference>
<protein>
    <recommendedName>
        <fullName evidence="3">RING-type domain-containing protein</fullName>
    </recommendedName>
</protein>
<dbReference type="InterPro" id="IPR039780">
    <property type="entry name" value="Mot2"/>
</dbReference>
<dbReference type="InterPro" id="IPR013083">
    <property type="entry name" value="Znf_RING/FYVE/PHD"/>
</dbReference>
<dbReference type="Gene3D" id="3.30.40.10">
    <property type="entry name" value="Zinc/RING finger domain, C3HC4 (zinc finger)"/>
    <property type="match status" value="1"/>
</dbReference>
<feature type="region of interest" description="Disordered" evidence="2">
    <location>
        <begin position="375"/>
        <end position="396"/>
    </location>
</feature>
<feature type="domain" description="RING-type" evidence="3">
    <location>
        <begin position="409"/>
        <end position="451"/>
    </location>
</feature>
<dbReference type="InterPro" id="IPR039515">
    <property type="entry name" value="NOT4_mRING-HC-C4C4"/>
</dbReference>
<feature type="region of interest" description="Disordered" evidence="2">
    <location>
        <begin position="301"/>
        <end position="329"/>
    </location>
</feature>
<evidence type="ECO:0000256" key="1">
    <source>
        <dbReference type="PROSITE-ProRule" id="PRU00175"/>
    </source>
</evidence>
<feature type="region of interest" description="Disordered" evidence="2">
    <location>
        <begin position="168"/>
        <end position="221"/>
    </location>
</feature>
<evidence type="ECO:0000259" key="3">
    <source>
        <dbReference type="PROSITE" id="PS50089"/>
    </source>
</evidence>
<feature type="compositionally biased region" description="Polar residues" evidence="2">
    <location>
        <begin position="184"/>
        <end position="205"/>
    </location>
</feature>
<keyword evidence="1" id="KW-0862">Zinc</keyword>
<organism evidence="4 5">
    <name type="scientific">Sphagnum troendelagicum</name>
    <dbReference type="NCBI Taxonomy" id="128251"/>
    <lineage>
        <taxon>Eukaryota</taxon>
        <taxon>Viridiplantae</taxon>
        <taxon>Streptophyta</taxon>
        <taxon>Embryophyta</taxon>
        <taxon>Bryophyta</taxon>
        <taxon>Sphagnophytina</taxon>
        <taxon>Sphagnopsida</taxon>
        <taxon>Sphagnales</taxon>
        <taxon>Sphagnaceae</taxon>
        <taxon>Sphagnum</taxon>
    </lineage>
</organism>
<gene>
    <name evidence="4" type="ORF">CSSPTR1EN2_LOCUS23951</name>
</gene>
<dbReference type="CDD" id="cd16618">
    <property type="entry name" value="mRING-HC-C4C4_CNOT4"/>
    <property type="match status" value="1"/>
</dbReference>
<evidence type="ECO:0000256" key="2">
    <source>
        <dbReference type="SAM" id="MobiDB-lite"/>
    </source>
</evidence>
<feature type="compositionally biased region" description="Basic and acidic residues" evidence="2">
    <location>
        <begin position="206"/>
        <end position="221"/>
    </location>
</feature>
<evidence type="ECO:0000313" key="4">
    <source>
        <dbReference type="EMBL" id="CAK9237934.1"/>
    </source>
</evidence>
<sequence>MVVEGVSMAATNTLSTVNARGIRRRGGGGRQSGFQGQQQRDQDLVRLYSGSREQRERSRSTSEFVNTKDSFRWKKVNRTPKLKQCKLDVRREQWLCQPSPDSVVKTNQDKHGTRKGGERRQQQQGALVLQEAHSSCAINIDAYGKQGRAEAQHQNKPGEMDCAGQERAWTSGQSHNQGFRLCAGTNQRTPADSSAMKSLSEVNRSGSERKHAKNEVHRSEHVGSYPKCFESGELHVVDEQKQGLVNGWCSTERKSRSNSSYTSSSYTGSGSEDNEDTHDAEDDWEAAFDALHVQGALHKLEGHHKQSSSDRVQHNEGKDAHEKKPNGVHCLDLHSARLKPDCRYKNNGFGGRRGNGSRAWRPDDISRPPTLPRLAKQHTHLSQQSKQSTRGWGSIHGNMWDPPSSPSYCPICTEELDMTDSSYIPCNCGFQLCLFCYHRIASDDGRCPGCRKTYSSEGAVKLSHPSSVWVHV</sequence>
<dbReference type="PROSITE" id="PS50089">
    <property type="entry name" value="ZF_RING_2"/>
    <property type="match status" value="1"/>
</dbReference>
<feature type="compositionally biased region" description="Basic and acidic residues" evidence="2">
    <location>
        <begin position="107"/>
        <end position="121"/>
    </location>
</feature>
<feature type="region of interest" description="Disordered" evidence="2">
    <location>
        <begin position="98"/>
        <end position="125"/>
    </location>
</feature>
<dbReference type="SUPFAM" id="SSF57850">
    <property type="entry name" value="RING/U-box"/>
    <property type="match status" value="1"/>
</dbReference>
<feature type="region of interest" description="Disordered" evidence="2">
    <location>
        <begin position="252"/>
        <end position="279"/>
    </location>
</feature>
<proteinExistence type="predicted"/>
<keyword evidence="1" id="KW-0863">Zinc-finger</keyword>
<dbReference type="InterPro" id="IPR001841">
    <property type="entry name" value="Znf_RING"/>
</dbReference>
<feature type="region of interest" description="Disordered" evidence="2">
    <location>
        <begin position="17"/>
        <end position="43"/>
    </location>
</feature>
<feature type="compositionally biased region" description="Low complexity" evidence="2">
    <location>
        <begin position="257"/>
        <end position="271"/>
    </location>
</feature>
<feature type="region of interest" description="Disordered" evidence="2">
    <location>
        <begin position="347"/>
        <end position="366"/>
    </location>
</feature>
<evidence type="ECO:0000313" key="5">
    <source>
        <dbReference type="Proteomes" id="UP001497512"/>
    </source>
</evidence>
<dbReference type="EMBL" id="OZ019901">
    <property type="protein sequence ID" value="CAK9237934.1"/>
    <property type="molecule type" value="Genomic_DNA"/>
</dbReference>
<keyword evidence="1" id="KW-0479">Metal-binding</keyword>
<dbReference type="PANTHER" id="PTHR12603">
    <property type="entry name" value="CCR4-NOT TRANSCRIPTION COMPLEX RELATED"/>
    <property type="match status" value="1"/>
</dbReference>
<dbReference type="Pfam" id="PF14570">
    <property type="entry name" value="zf-RING_4"/>
    <property type="match status" value="1"/>
</dbReference>
<dbReference type="PANTHER" id="PTHR12603:SF0">
    <property type="entry name" value="CCR4-NOT TRANSCRIPTION COMPLEX SUBUNIT 4"/>
    <property type="match status" value="1"/>
</dbReference>
<feature type="compositionally biased region" description="Polar residues" evidence="2">
    <location>
        <begin position="380"/>
        <end position="391"/>
    </location>
</feature>
<accession>A0ABP0V555</accession>
<dbReference type="Proteomes" id="UP001497512">
    <property type="component" value="Chromosome 9"/>
</dbReference>
<keyword evidence="5" id="KW-1185">Reference proteome</keyword>
<name>A0ABP0V555_9BRYO</name>
<feature type="compositionally biased region" description="Polar residues" evidence="2">
    <location>
        <begin position="168"/>
        <end position="177"/>
    </location>
</feature>